<dbReference type="PRINTS" id="PR00455">
    <property type="entry name" value="HTHTETR"/>
</dbReference>
<dbReference type="Pfam" id="PF00440">
    <property type="entry name" value="TetR_N"/>
    <property type="match status" value="1"/>
</dbReference>
<evidence type="ECO:0000313" key="7">
    <source>
        <dbReference type="EMBL" id="QPI51488.1"/>
    </source>
</evidence>
<evidence type="ECO:0000256" key="3">
    <source>
        <dbReference type="ARBA" id="ARBA00023125"/>
    </source>
</evidence>
<gene>
    <name evidence="7" type="ORF">IV454_08225</name>
</gene>
<feature type="domain" description="HTH tetR-type" evidence="6">
    <location>
        <begin position="19"/>
        <end position="79"/>
    </location>
</feature>
<dbReference type="EMBL" id="CP065053">
    <property type="protein sequence ID" value="QPI51488.1"/>
    <property type="molecule type" value="Genomic_DNA"/>
</dbReference>
<keyword evidence="4" id="KW-0804">Transcription</keyword>
<evidence type="ECO:0000259" key="6">
    <source>
        <dbReference type="PROSITE" id="PS50977"/>
    </source>
</evidence>
<evidence type="ECO:0000313" key="8">
    <source>
        <dbReference type="Proteomes" id="UP000662888"/>
    </source>
</evidence>
<evidence type="ECO:0000256" key="1">
    <source>
        <dbReference type="ARBA" id="ARBA00022491"/>
    </source>
</evidence>
<evidence type="ECO:0000256" key="4">
    <source>
        <dbReference type="ARBA" id="ARBA00023163"/>
    </source>
</evidence>
<keyword evidence="2" id="KW-0805">Transcription regulation</keyword>
<keyword evidence="1" id="KW-0678">Repressor</keyword>
<sequence>MRPKPNISPKKLPRQRRAIATVDALIEAATYILAREGLGGFTANKVAEKAGVNIASLYQYFPNKEALIFHIVQQTWARQLGRLAPILARPGPDHAKKLRDFLREFFLTEAAEVELRRALRTASIDLRETDEFKSLLSEGANLMKNFIAEAVRGEALEDLEFVVDFVVLLTTSFAERTTDAGTSGAKLIQQADLLTAMLVKQFGFTEGGK</sequence>
<dbReference type="Proteomes" id="UP000662888">
    <property type="component" value="Chromosome"/>
</dbReference>
<dbReference type="Gene3D" id="1.10.357.10">
    <property type="entry name" value="Tetracycline Repressor, domain 2"/>
    <property type="match status" value="1"/>
</dbReference>
<dbReference type="PANTHER" id="PTHR30055">
    <property type="entry name" value="HTH-TYPE TRANSCRIPTIONAL REGULATOR RUTR"/>
    <property type="match status" value="1"/>
</dbReference>
<proteinExistence type="predicted"/>
<protein>
    <submittedName>
        <fullName evidence="7">TetR/AcrR family transcriptional regulator</fullName>
    </submittedName>
</protein>
<dbReference type="InterPro" id="IPR001647">
    <property type="entry name" value="HTH_TetR"/>
</dbReference>
<evidence type="ECO:0000256" key="5">
    <source>
        <dbReference type="PROSITE-ProRule" id="PRU00335"/>
    </source>
</evidence>
<organism evidence="7 8">
    <name type="scientific">Massilia antarctica</name>
    <dbReference type="NCBI Taxonomy" id="2765360"/>
    <lineage>
        <taxon>Bacteria</taxon>
        <taxon>Pseudomonadati</taxon>
        <taxon>Pseudomonadota</taxon>
        <taxon>Betaproteobacteria</taxon>
        <taxon>Burkholderiales</taxon>
        <taxon>Oxalobacteraceae</taxon>
        <taxon>Telluria group</taxon>
        <taxon>Massilia</taxon>
    </lineage>
</organism>
<reference evidence="7 8" key="1">
    <citation type="submission" date="2020-11" db="EMBL/GenBank/DDBJ databases">
        <authorList>
            <person name="Sun Q."/>
        </authorList>
    </citation>
    <scope>NUCLEOTIDE SEQUENCE [LARGE SCALE GENOMIC DNA]</scope>
    <source>
        <strain evidence="7 8">P8398</strain>
    </source>
</reference>
<feature type="DNA-binding region" description="H-T-H motif" evidence="5">
    <location>
        <begin position="42"/>
        <end position="61"/>
    </location>
</feature>
<accession>A0AA48WFS5</accession>
<keyword evidence="3 5" id="KW-0238">DNA-binding</keyword>
<dbReference type="PROSITE" id="PS01081">
    <property type="entry name" value="HTH_TETR_1"/>
    <property type="match status" value="1"/>
</dbReference>
<dbReference type="InterPro" id="IPR009057">
    <property type="entry name" value="Homeodomain-like_sf"/>
</dbReference>
<keyword evidence="8" id="KW-1185">Reference proteome</keyword>
<evidence type="ECO:0000256" key="2">
    <source>
        <dbReference type="ARBA" id="ARBA00023015"/>
    </source>
</evidence>
<dbReference type="PROSITE" id="PS50977">
    <property type="entry name" value="HTH_TETR_2"/>
    <property type="match status" value="1"/>
</dbReference>
<dbReference type="InterPro" id="IPR023772">
    <property type="entry name" value="DNA-bd_HTH_TetR-type_CS"/>
</dbReference>
<dbReference type="InterPro" id="IPR050109">
    <property type="entry name" value="HTH-type_TetR-like_transc_reg"/>
</dbReference>
<name>A0AA48WFS5_9BURK</name>
<dbReference type="SUPFAM" id="SSF46689">
    <property type="entry name" value="Homeodomain-like"/>
    <property type="match status" value="1"/>
</dbReference>
<dbReference type="RefSeq" id="WP_206091073.1">
    <property type="nucleotide sequence ID" value="NZ_CP065053.1"/>
</dbReference>
<dbReference type="PANTHER" id="PTHR30055:SF234">
    <property type="entry name" value="HTH-TYPE TRANSCRIPTIONAL REGULATOR BETI"/>
    <property type="match status" value="1"/>
</dbReference>